<keyword evidence="3" id="KW-0245">EGF-like domain</keyword>
<protein>
    <recommendedName>
        <fullName evidence="14">Integrin beta subunit cytoplasmic domain-containing protein</fullName>
    </recommendedName>
</protein>
<organism evidence="15 16">
    <name type="scientific">Dreissena polymorpha</name>
    <name type="common">Zebra mussel</name>
    <name type="synonym">Mytilus polymorpha</name>
    <dbReference type="NCBI Taxonomy" id="45954"/>
    <lineage>
        <taxon>Eukaryota</taxon>
        <taxon>Metazoa</taxon>
        <taxon>Spiralia</taxon>
        <taxon>Lophotrochozoa</taxon>
        <taxon>Mollusca</taxon>
        <taxon>Bivalvia</taxon>
        <taxon>Autobranchia</taxon>
        <taxon>Heteroconchia</taxon>
        <taxon>Euheterodonta</taxon>
        <taxon>Imparidentia</taxon>
        <taxon>Neoheterodontei</taxon>
        <taxon>Myida</taxon>
        <taxon>Dreissenoidea</taxon>
        <taxon>Dreissenidae</taxon>
        <taxon>Dreissena</taxon>
    </lineage>
</organism>
<gene>
    <name evidence="15" type="ORF">DPMN_036764</name>
</gene>
<reference evidence="15" key="2">
    <citation type="submission" date="2020-11" db="EMBL/GenBank/DDBJ databases">
        <authorList>
            <person name="McCartney M.A."/>
            <person name="Auch B."/>
            <person name="Kono T."/>
            <person name="Mallez S."/>
            <person name="Becker A."/>
            <person name="Gohl D.M."/>
            <person name="Silverstein K.A.T."/>
            <person name="Koren S."/>
            <person name="Bechman K.B."/>
            <person name="Herman A."/>
            <person name="Abrahante J.E."/>
            <person name="Garbe J."/>
        </authorList>
    </citation>
    <scope>NUCLEOTIDE SEQUENCE</scope>
    <source>
        <strain evidence="15">Duluth1</strain>
        <tissue evidence="15">Whole animal</tissue>
    </source>
</reference>
<keyword evidence="7 13" id="KW-1133">Transmembrane helix</keyword>
<evidence type="ECO:0000256" key="13">
    <source>
        <dbReference type="SAM" id="Phobius"/>
    </source>
</evidence>
<evidence type="ECO:0000256" key="10">
    <source>
        <dbReference type="ARBA" id="ARBA00023157"/>
    </source>
</evidence>
<keyword evidence="9 13" id="KW-0472">Membrane</keyword>
<sequence length="350" mass="38516">MTSCEGLSIGDSVTFDIYVSVSKRSRTFSIYPVGLSEKLEISLDLICECDCEKPDKEQSKSPLCNGNGTFECGQCTCDQGRYGKKCECDGSQSTSDESIALCRNPNSTSQVVCSGRGECVCGRCECLPRRAHSAQKYSGEFCNCDDYSCSYHDNQLCGGHGRCDCGTCKCDEGYEGDSCSCPKSKETCFTSKGLECNGVGACECGVCKCNATSDYKGPTCEECPSWESDDEDDCRYFFTYKYVENNNVEVQWCQTNKLCPSNCSLSDLVKCAPILGTIGGIVFFGLVLLVIWKIYTTIHDQREFAKFEKETQNAKWDTEGNPLYNPATSSFVNPAFDNTTKTDAPSNQKF</sequence>
<dbReference type="FunFam" id="2.10.25.10:FF:000075">
    <property type="entry name" value="Integrin beta"/>
    <property type="match status" value="1"/>
</dbReference>
<dbReference type="InterPro" id="IPR040622">
    <property type="entry name" value="EGF_integrin_1"/>
</dbReference>
<evidence type="ECO:0000256" key="2">
    <source>
        <dbReference type="ARBA" id="ARBA00007449"/>
    </source>
</evidence>
<dbReference type="SUPFAM" id="SSF69179">
    <property type="entry name" value="Integrin domains"/>
    <property type="match status" value="1"/>
</dbReference>
<evidence type="ECO:0000313" key="16">
    <source>
        <dbReference type="Proteomes" id="UP000828390"/>
    </source>
</evidence>
<dbReference type="PROSITE" id="PS52047">
    <property type="entry name" value="I_EGF_2"/>
    <property type="match status" value="3"/>
</dbReference>
<evidence type="ECO:0000313" key="15">
    <source>
        <dbReference type="EMBL" id="KAH3873527.1"/>
    </source>
</evidence>
<keyword evidence="5" id="KW-0732">Signal</keyword>
<dbReference type="GO" id="GO:0007160">
    <property type="term" value="P:cell-matrix adhesion"/>
    <property type="evidence" value="ECO:0007669"/>
    <property type="project" value="TreeGrafter"/>
</dbReference>
<feature type="transmembrane region" description="Helical" evidence="13">
    <location>
        <begin position="272"/>
        <end position="292"/>
    </location>
</feature>
<dbReference type="GO" id="GO:0008305">
    <property type="term" value="C:integrin complex"/>
    <property type="evidence" value="ECO:0007669"/>
    <property type="project" value="TreeGrafter"/>
</dbReference>
<dbReference type="Pfam" id="PF23105">
    <property type="entry name" value="EGF_integrin"/>
    <property type="match status" value="1"/>
</dbReference>
<dbReference type="FunFam" id="2.10.25.10:FF:000036">
    <property type="entry name" value="Integrin beta"/>
    <property type="match status" value="1"/>
</dbReference>
<dbReference type="PANTHER" id="PTHR10082">
    <property type="entry name" value="INTEGRIN BETA SUBUNIT"/>
    <property type="match status" value="1"/>
</dbReference>
<evidence type="ECO:0000259" key="14">
    <source>
        <dbReference type="SMART" id="SM01241"/>
    </source>
</evidence>
<dbReference type="SMART" id="SM01241">
    <property type="entry name" value="Integrin_b_cyt"/>
    <property type="match status" value="1"/>
</dbReference>
<dbReference type="GO" id="GO:0016477">
    <property type="term" value="P:cell migration"/>
    <property type="evidence" value="ECO:0007669"/>
    <property type="project" value="TreeGrafter"/>
</dbReference>
<dbReference type="Gene3D" id="2.60.40.1510">
    <property type="entry name" value="ntegrin, alpha v. Chain A, domain 3"/>
    <property type="match status" value="1"/>
</dbReference>
<dbReference type="AlphaFoldDB" id="A0A9D4RP49"/>
<evidence type="ECO:0000256" key="1">
    <source>
        <dbReference type="ARBA" id="ARBA00004479"/>
    </source>
</evidence>
<evidence type="ECO:0000256" key="4">
    <source>
        <dbReference type="ARBA" id="ARBA00022692"/>
    </source>
</evidence>
<dbReference type="InterPro" id="IPR057243">
    <property type="entry name" value="Integrin_I-EGF_CS"/>
</dbReference>
<keyword evidence="11" id="KW-0325">Glycoprotein</keyword>
<dbReference type="SUPFAM" id="SSF57196">
    <property type="entry name" value="EGF/Laminin"/>
    <property type="match status" value="2"/>
</dbReference>
<comment type="subcellular location">
    <subcellularLocation>
        <location evidence="1">Membrane</location>
        <topology evidence="1">Single-pass type I membrane protein</topology>
    </subcellularLocation>
</comment>
<dbReference type="Gene3D" id="2.10.25.10">
    <property type="entry name" value="Laminin"/>
    <property type="match status" value="3"/>
</dbReference>
<dbReference type="Pfam" id="PF07974">
    <property type="entry name" value="EGF_2"/>
    <property type="match status" value="1"/>
</dbReference>
<keyword evidence="6" id="KW-0677">Repeat</keyword>
<dbReference type="GO" id="GO:0007229">
    <property type="term" value="P:integrin-mediated signaling pathway"/>
    <property type="evidence" value="ECO:0007669"/>
    <property type="project" value="UniProtKB-KW"/>
</dbReference>
<evidence type="ECO:0000256" key="6">
    <source>
        <dbReference type="ARBA" id="ARBA00022737"/>
    </source>
</evidence>
<reference evidence="15" key="1">
    <citation type="journal article" date="2019" name="bioRxiv">
        <title>The Genome of the Zebra Mussel, Dreissena polymorpha: A Resource for Invasive Species Research.</title>
        <authorList>
            <person name="McCartney M.A."/>
            <person name="Auch B."/>
            <person name="Kono T."/>
            <person name="Mallez S."/>
            <person name="Zhang Y."/>
            <person name="Obille A."/>
            <person name="Becker A."/>
            <person name="Abrahante J.E."/>
            <person name="Garbe J."/>
            <person name="Badalamenti J.P."/>
            <person name="Herman A."/>
            <person name="Mangelson H."/>
            <person name="Liachko I."/>
            <person name="Sullivan S."/>
            <person name="Sone E.D."/>
            <person name="Koren S."/>
            <person name="Silverstein K.A.T."/>
            <person name="Beckman K.B."/>
            <person name="Gohl D.M."/>
        </authorList>
    </citation>
    <scope>NUCLEOTIDE SEQUENCE</scope>
    <source>
        <strain evidence="15">Duluth1</strain>
        <tissue evidence="15">Whole animal</tissue>
    </source>
</reference>
<dbReference type="Pfam" id="PF08725">
    <property type="entry name" value="Integrin_b_cyt"/>
    <property type="match status" value="1"/>
</dbReference>
<evidence type="ECO:0000256" key="7">
    <source>
        <dbReference type="ARBA" id="ARBA00022989"/>
    </source>
</evidence>
<dbReference type="Gene3D" id="1.20.5.100">
    <property type="entry name" value="Cytochrome c1, transmembrane anchor, C-terminal"/>
    <property type="match status" value="1"/>
</dbReference>
<accession>A0A9D4RP49</accession>
<comment type="caution">
    <text evidence="15">The sequence shown here is derived from an EMBL/GenBank/DDBJ whole genome shotgun (WGS) entry which is preliminary data.</text>
</comment>
<dbReference type="GO" id="GO:0033627">
    <property type="term" value="P:cell adhesion mediated by integrin"/>
    <property type="evidence" value="ECO:0007669"/>
    <property type="project" value="TreeGrafter"/>
</dbReference>
<feature type="region of interest" description="Disordered" evidence="12">
    <location>
        <begin position="329"/>
        <end position="350"/>
    </location>
</feature>
<name>A0A9D4RP49_DREPO</name>
<dbReference type="InterPro" id="IPR014836">
    <property type="entry name" value="Integrin_bsu_cyt_dom"/>
</dbReference>
<dbReference type="GO" id="GO:0098609">
    <property type="term" value="P:cell-cell adhesion"/>
    <property type="evidence" value="ECO:0007669"/>
    <property type="project" value="TreeGrafter"/>
</dbReference>
<dbReference type="InterPro" id="IPR013111">
    <property type="entry name" value="EGF_extracell"/>
</dbReference>
<evidence type="ECO:0000256" key="11">
    <source>
        <dbReference type="ARBA" id="ARBA00023180"/>
    </source>
</evidence>
<dbReference type="PANTHER" id="PTHR10082:SF60">
    <property type="entry name" value="INTEGRIN BETA-PS"/>
    <property type="match status" value="1"/>
</dbReference>
<comment type="similarity">
    <text evidence="2">Belongs to the integrin beta chain family.</text>
</comment>
<dbReference type="GO" id="GO:0005925">
    <property type="term" value="C:focal adhesion"/>
    <property type="evidence" value="ECO:0007669"/>
    <property type="project" value="TreeGrafter"/>
</dbReference>
<dbReference type="Proteomes" id="UP000828390">
    <property type="component" value="Unassembled WGS sequence"/>
</dbReference>
<keyword evidence="10" id="KW-1015">Disulfide bond</keyword>
<keyword evidence="4 13" id="KW-0812">Transmembrane</keyword>
<keyword evidence="8" id="KW-0401">Integrin</keyword>
<evidence type="ECO:0000256" key="8">
    <source>
        <dbReference type="ARBA" id="ARBA00023037"/>
    </source>
</evidence>
<dbReference type="InterPro" id="IPR057073">
    <property type="entry name" value="EGF_integrin_2"/>
</dbReference>
<feature type="domain" description="Integrin beta subunit cytoplasmic" evidence="14">
    <location>
        <begin position="293"/>
        <end position="339"/>
    </location>
</feature>
<dbReference type="InterPro" id="IPR032695">
    <property type="entry name" value="Integrin_dom_sf"/>
</dbReference>
<dbReference type="GO" id="GO:0005178">
    <property type="term" value="F:integrin binding"/>
    <property type="evidence" value="ECO:0007669"/>
    <property type="project" value="TreeGrafter"/>
</dbReference>
<dbReference type="Pfam" id="PF18372">
    <property type="entry name" value="I-EGF_1"/>
    <property type="match status" value="1"/>
</dbReference>
<dbReference type="EMBL" id="JAIWYP010000002">
    <property type="protein sequence ID" value="KAH3873527.1"/>
    <property type="molecule type" value="Genomic_DNA"/>
</dbReference>
<proteinExistence type="inferred from homology"/>
<keyword evidence="16" id="KW-1185">Reference proteome</keyword>
<dbReference type="PROSITE" id="PS00243">
    <property type="entry name" value="I_EGF_1"/>
    <property type="match status" value="1"/>
</dbReference>
<evidence type="ECO:0000256" key="9">
    <source>
        <dbReference type="ARBA" id="ARBA00023136"/>
    </source>
</evidence>
<evidence type="ECO:0000256" key="12">
    <source>
        <dbReference type="SAM" id="MobiDB-lite"/>
    </source>
</evidence>
<dbReference type="InterPro" id="IPR015812">
    <property type="entry name" value="Integrin_bsu"/>
</dbReference>
<evidence type="ECO:0000256" key="5">
    <source>
        <dbReference type="ARBA" id="ARBA00022729"/>
    </source>
</evidence>
<evidence type="ECO:0000256" key="3">
    <source>
        <dbReference type="ARBA" id="ARBA00022536"/>
    </source>
</evidence>
<dbReference type="GO" id="GO:0009986">
    <property type="term" value="C:cell surface"/>
    <property type="evidence" value="ECO:0007669"/>
    <property type="project" value="TreeGrafter"/>
</dbReference>